<accession>A0A562B1J5</accession>
<evidence type="ECO:0000259" key="1">
    <source>
        <dbReference type="Pfam" id="PF10005"/>
    </source>
</evidence>
<name>A0A562B1J5_9BURK</name>
<organism evidence="2 3">
    <name type="scientific">Cupriavidus gilardii J11</name>
    <dbReference type="NCBI Taxonomy" id="936133"/>
    <lineage>
        <taxon>Bacteria</taxon>
        <taxon>Pseudomonadati</taxon>
        <taxon>Pseudomonadota</taxon>
        <taxon>Betaproteobacteria</taxon>
        <taxon>Burkholderiales</taxon>
        <taxon>Burkholderiaceae</taxon>
        <taxon>Cupriavidus</taxon>
    </lineage>
</organism>
<dbReference type="Pfam" id="PF10005">
    <property type="entry name" value="Zn_ribbon_DZR_6"/>
    <property type="match status" value="1"/>
</dbReference>
<protein>
    <recommendedName>
        <fullName evidence="1">Zinc-ribbon domain-containing protein</fullName>
    </recommendedName>
</protein>
<dbReference type="AlphaFoldDB" id="A0A562B1J5"/>
<dbReference type="Gene3D" id="3.40.390.70">
    <property type="match status" value="1"/>
</dbReference>
<feature type="domain" description="Zinc-ribbon" evidence="1">
    <location>
        <begin position="21"/>
        <end position="119"/>
    </location>
</feature>
<proteinExistence type="predicted"/>
<dbReference type="Pfam" id="PF15887">
    <property type="entry name" value="Peptidase_Mx"/>
    <property type="match status" value="1"/>
</dbReference>
<reference evidence="2 3" key="1">
    <citation type="submission" date="2019-07" db="EMBL/GenBank/DDBJ databases">
        <title>Genome sequencing of lignin-degrading bacterial isolates.</title>
        <authorList>
            <person name="Gladden J."/>
        </authorList>
    </citation>
    <scope>NUCLEOTIDE SEQUENCE [LARGE SCALE GENOMIC DNA]</scope>
    <source>
        <strain evidence="2 3">J11</strain>
    </source>
</reference>
<dbReference type="PIRSF" id="PIRSF012641">
    <property type="entry name" value="UCP012641"/>
    <property type="match status" value="1"/>
</dbReference>
<dbReference type="Proteomes" id="UP000318141">
    <property type="component" value="Unassembled WGS sequence"/>
</dbReference>
<evidence type="ECO:0000313" key="2">
    <source>
        <dbReference type="EMBL" id="TWG79061.1"/>
    </source>
</evidence>
<dbReference type="InterPro" id="IPR011201">
    <property type="entry name" value="Zinc-ribbon_6_bact"/>
</dbReference>
<dbReference type="InterPro" id="IPR031321">
    <property type="entry name" value="UCP012641"/>
</dbReference>
<sequence length="388" mass="43873">MSELLLHPAQPPEDAATPRAYECVCGMRIFFRNNQCLSCDAPLGYAPSLRRVFSMQPAEEPDTWRIVGEGAPPGVIYRRCANFTSPAACNWLIEPEPGASRNDLCKACRLNRTIPDLSDTRNHPLWLALERAKRRLVSQLIGLGLPVQSKVSEDPERGLAYDFLRNLPGQPRVLTGHANGIITINLEEADDAVRERTRMKMGEPYRTLLGHFRHEVGHYYWWRLIQGTEWQDACRSVFGDERADYAAALKANYENGPPSDWAQRFVSAYASVHPFEDWAETWAHYLHLRDTLDTAISFGIEPAQMDSVSAPFSRDDLWLPTDPDGDAFLDMLHRWIRITGVMNEMSRAMGQHDFYPFVLPQAAVAKLHFIHCAVSRLRAPARAGEGAE</sequence>
<keyword evidence="3" id="KW-1185">Reference proteome</keyword>
<gene>
    <name evidence="2" type="ORF">L602_000800001300</name>
</gene>
<dbReference type="EMBL" id="VLJN01000066">
    <property type="protein sequence ID" value="TWG79061.1"/>
    <property type="molecule type" value="Genomic_DNA"/>
</dbReference>
<comment type="caution">
    <text evidence="2">The sequence shown here is derived from an EMBL/GenBank/DDBJ whole genome shotgun (WGS) entry which is preliminary data.</text>
</comment>
<evidence type="ECO:0000313" key="3">
    <source>
        <dbReference type="Proteomes" id="UP000318141"/>
    </source>
</evidence>